<keyword evidence="4" id="KW-0902">Two-component regulatory system</keyword>
<organism evidence="12 13">
    <name type="scientific">Motiliproteus coralliicola</name>
    <dbReference type="NCBI Taxonomy" id="2283196"/>
    <lineage>
        <taxon>Bacteria</taxon>
        <taxon>Pseudomonadati</taxon>
        <taxon>Pseudomonadota</taxon>
        <taxon>Gammaproteobacteria</taxon>
        <taxon>Oceanospirillales</taxon>
        <taxon>Oceanospirillaceae</taxon>
        <taxon>Motiliproteus</taxon>
    </lineage>
</organism>
<dbReference type="Gene3D" id="6.10.250.690">
    <property type="match status" value="1"/>
</dbReference>
<dbReference type="RefSeq" id="WP_114697015.1">
    <property type="nucleotide sequence ID" value="NZ_QQOH01000005.1"/>
</dbReference>
<dbReference type="InterPro" id="IPR036388">
    <property type="entry name" value="WH-like_DNA-bd_sf"/>
</dbReference>
<feature type="modified residue" description="4-aspartylphosphate" evidence="8">
    <location>
        <position position="57"/>
    </location>
</feature>
<evidence type="ECO:0000256" key="1">
    <source>
        <dbReference type="ARBA" id="ARBA00004496"/>
    </source>
</evidence>
<keyword evidence="3 8" id="KW-0597">Phosphoprotein</keyword>
<dbReference type="PANTHER" id="PTHR48111:SF39">
    <property type="entry name" value="TRANSCRIPTIONAL REGULATORY PROTEIN CPXR"/>
    <property type="match status" value="1"/>
</dbReference>
<evidence type="ECO:0000256" key="9">
    <source>
        <dbReference type="PROSITE-ProRule" id="PRU01091"/>
    </source>
</evidence>
<dbReference type="EMBL" id="QQOH01000005">
    <property type="protein sequence ID" value="RDE18437.1"/>
    <property type="molecule type" value="Genomic_DNA"/>
</dbReference>
<evidence type="ECO:0000256" key="3">
    <source>
        <dbReference type="ARBA" id="ARBA00022553"/>
    </source>
</evidence>
<dbReference type="GO" id="GO:0006355">
    <property type="term" value="P:regulation of DNA-templated transcription"/>
    <property type="evidence" value="ECO:0007669"/>
    <property type="project" value="InterPro"/>
</dbReference>
<dbReference type="GO" id="GO:0005829">
    <property type="term" value="C:cytosol"/>
    <property type="evidence" value="ECO:0007669"/>
    <property type="project" value="TreeGrafter"/>
</dbReference>
<dbReference type="SMART" id="SM00862">
    <property type="entry name" value="Trans_reg_C"/>
    <property type="match status" value="1"/>
</dbReference>
<keyword evidence="5" id="KW-0805">Transcription regulation</keyword>
<dbReference type="Proteomes" id="UP000253769">
    <property type="component" value="Unassembled WGS sequence"/>
</dbReference>
<dbReference type="InterPro" id="IPR001867">
    <property type="entry name" value="OmpR/PhoB-type_DNA-bd"/>
</dbReference>
<feature type="domain" description="Response regulatory" evidence="10">
    <location>
        <begin position="8"/>
        <end position="121"/>
    </location>
</feature>
<dbReference type="GO" id="GO:0000156">
    <property type="term" value="F:phosphorelay response regulator activity"/>
    <property type="evidence" value="ECO:0007669"/>
    <property type="project" value="TreeGrafter"/>
</dbReference>
<dbReference type="Pfam" id="PF00072">
    <property type="entry name" value="Response_reg"/>
    <property type="match status" value="1"/>
</dbReference>
<keyword evidence="2" id="KW-0963">Cytoplasm</keyword>
<dbReference type="GO" id="GO:0032993">
    <property type="term" value="C:protein-DNA complex"/>
    <property type="evidence" value="ECO:0007669"/>
    <property type="project" value="TreeGrafter"/>
</dbReference>
<reference evidence="12 13" key="1">
    <citation type="submission" date="2018-07" db="EMBL/GenBank/DDBJ databases">
        <title>Motiliproteus coralliicola sp. nov., a bacterium isolated from Coral.</title>
        <authorList>
            <person name="Wang G."/>
        </authorList>
    </citation>
    <scope>NUCLEOTIDE SEQUENCE [LARGE SCALE GENOMIC DNA]</scope>
    <source>
        <strain evidence="12 13">C34</strain>
    </source>
</reference>
<dbReference type="SMART" id="SM00448">
    <property type="entry name" value="REC"/>
    <property type="match status" value="1"/>
</dbReference>
<accession>A0A369W9U3</accession>
<dbReference type="InterPro" id="IPR011006">
    <property type="entry name" value="CheY-like_superfamily"/>
</dbReference>
<evidence type="ECO:0000259" key="10">
    <source>
        <dbReference type="PROSITE" id="PS50110"/>
    </source>
</evidence>
<dbReference type="InterPro" id="IPR001789">
    <property type="entry name" value="Sig_transdc_resp-reg_receiver"/>
</dbReference>
<evidence type="ECO:0000256" key="2">
    <source>
        <dbReference type="ARBA" id="ARBA00022490"/>
    </source>
</evidence>
<dbReference type="FunFam" id="3.40.50.2300:FF:000001">
    <property type="entry name" value="DNA-binding response regulator PhoB"/>
    <property type="match status" value="1"/>
</dbReference>
<evidence type="ECO:0000259" key="11">
    <source>
        <dbReference type="PROSITE" id="PS51755"/>
    </source>
</evidence>
<dbReference type="Gene3D" id="3.40.50.2300">
    <property type="match status" value="1"/>
</dbReference>
<evidence type="ECO:0000256" key="4">
    <source>
        <dbReference type="ARBA" id="ARBA00023012"/>
    </source>
</evidence>
<feature type="DNA-binding region" description="OmpR/PhoB-type" evidence="9">
    <location>
        <begin position="133"/>
        <end position="229"/>
    </location>
</feature>
<dbReference type="CDD" id="cd00383">
    <property type="entry name" value="trans_reg_C"/>
    <property type="match status" value="1"/>
</dbReference>
<dbReference type="InterPro" id="IPR039420">
    <property type="entry name" value="WalR-like"/>
</dbReference>
<feature type="domain" description="OmpR/PhoB-type" evidence="11">
    <location>
        <begin position="133"/>
        <end position="229"/>
    </location>
</feature>
<sequence length="230" mass="25921">MPLIEANKLLVVEDDPDAQRMLCEYLSLEGFSVRCADDGANGLEQAKRWCPDLVVLDVMLPGLDGFEVLRQLRRDSCVPVLMLTARREDIDKVLGLELGADDYLAKPYNPRELVARIRAILRRLPATAPQKNGADMAIANLVLSPSSFEVYIDRQAIELTRTEFKLLKILIDNQSQVVAKEQLSLELLNRPLEIYDRSLDVHVSNLRKKLQPADVQILTTRGVGYRIEAV</sequence>
<dbReference type="InterPro" id="IPR016032">
    <property type="entry name" value="Sig_transdc_resp-reg_C-effctor"/>
</dbReference>
<dbReference type="AlphaFoldDB" id="A0A369W9U3"/>
<gene>
    <name evidence="12" type="ORF">DV711_17470</name>
</gene>
<dbReference type="PROSITE" id="PS50110">
    <property type="entry name" value="RESPONSE_REGULATORY"/>
    <property type="match status" value="1"/>
</dbReference>
<dbReference type="PROSITE" id="PS51755">
    <property type="entry name" value="OMPR_PHOB"/>
    <property type="match status" value="1"/>
</dbReference>
<protein>
    <submittedName>
        <fullName evidence="12">DNA-binding response regulator</fullName>
    </submittedName>
</protein>
<dbReference type="GO" id="GO:0000976">
    <property type="term" value="F:transcription cis-regulatory region binding"/>
    <property type="evidence" value="ECO:0007669"/>
    <property type="project" value="TreeGrafter"/>
</dbReference>
<proteinExistence type="predicted"/>
<evidence type="ECO:0000256" key="8">
    <source>
        <dbReference type="PROSITE-ProRule" id="PRU00169"/>
    </source>
</evidence>
<dbReference type="PANTHER" id="PTHR48111">
    <property type="entry name" value="REGULATOR OF RPOS"/>
    <property type="match status" value="1"/>
</dbReference>
<keyword evidence="13" id="KW-1185">Reference proteome</keyword>
<comment type="subcellular location">
    <subcellularLocation>
        <location evidence="1">Cytoplasm</location>
    </subcellularLocation>
</comment>
<keyword evidence="7" id="KW-0804">Transcription</keyword>
<evidence type="ECO:0000256" key="5">
    <source>
        <dbReference type="ARBA" id="ARBA00023015"/>
    </source>
</evidence>
<dbReference type="SUPFAM" id="SSF46894">
    <property type="entry name" value="C-terminal effector domain of the bipartite response regulators"/>
    <property type="match status" value="1"/>
</dbReference>
<comment type="caution">
    <text evidence="12">The sequence shown here is derived from an EMBL/GenBank/DDBJ whole genome shotgun (WGS) entry which is preliminary data.</text>
</comment>
<evidence type="ECO:0000256" key="7">
    <source>
        <dbReference type="ARBA" id="ARBA00023163"/>
    </source>
</evidence>
<evidence type="ECO:0000256" key="6">
    <source>
        <dbReference type="ARBA" id="ARBA00023125"/>
    </source>
</evidence>
<evidence type="ECO:0000313" key="13">
    <source>
        <dbReference type="Proteomes" id="UP000253769"/>
    </source>
</evidence>
<dbReference type="SUPFAM" id="SSF52172">
    <property type="entry name" value="CheY-like"/>
    <property type="match status" value="1"/>
</dbReference>
<dbReference type="Gene3D" id="1.10.10.10">
    <property type="entry name" value="Winged helix-like DNA-binding domain superfamily/Winged helix DNA-binding domain"/>
    <property type="match status" value="1"/>
</dbReference>
<evidence type="ECO:0000313" key="12">
    <source>
        <dbReference type="EMBL" id="RDE18437.1"/>
    </source>
</evidence>
<name>A0A369W9U3_9GAMM</name>
<dbReference type="OrthoDB" id="9802426at2"/>
<dbReference type="Pfam" id="PF00486">
    <property type="entry name" value="Trans_reg_C"/>
    <property type="match status" value="1"/>
</dbReference>
<keyword evidence="6 9" id="KW-0238">DNA-binding</keyword>